<evidence type="ECO:0000259" key="2">
    <source>
        <dbReference type="Pfam" id="PF04187"/>
    </source>
</evidence>
<dbReference type="CDD" id="cd14727">
    <property type="entry name" value="ChanN-like"/>
    <property type="match status" value="1"/>
</dbReference>
<dbReference type="Proteomes" id="UP000231912">
    <property type="component" value="Unassembled WGS sequence"/>
</dbReference>
<feature type="signal peptide" evidence="1">
    <location>
        <begin position="1"/>
        <end position="18"/>
    </location>
</feature>
<accession>A0A2M9Z8U0</accession>
<proteinExistence type="predicted"/>
<comment type="caution">
    <text evidence="3">The sequence shown here is derived from an EMBL/GenBank/DDBJ whole genome shotgun (WGS) entry which is preliminary data.</text>
</comment>
<protein>
    <recommendedName>
        <fullName evidence="2">Haem-binding uptake Tiki superfamily ChaN domain-containing protein</fullName>
    </recommendedName>
</protein>
<gene>
    <name evidence="3" type="ORF">CH371_15085</name>
</gene>
<evidence type="ECO:0000256" key="1">
    <source>
        <dbReference type="SAM" id="SignalP"/>
    </source>
</evidence>
<organism evidence="3 4">
    <name type="scientific">Leptospira wolffii</name>
    <dbReference type="NCBI Taxonomy" id="409998"/>
    <lineage>
        <taxon>Bacteria</taxon>
        <taxon>Pseudomonadati</taxon>
        <taxon>Spirochaetota</taxon>
        <taxon>Spirochaetia</taxon>
        <taxon>Leptospirales</taxon>
        <taxon>Leptospiraceae</taxon>
        <taxon>Leptospira</taxon>
    </lineage>
</organism>
<dbReference type="RefSeq" id="WP_100759640.1">
    <property type="nucleotide sequence ID" value="NZ_NPDT01000007.1"/>
</dbReference>
<feature type="domain" description="Haem-binding uptake Tiki superfamily ChaN" evidence="2">
    <location>
        <begin position="44"/>
        <end position="246"/>
    </location>
</feature>
<dbReference type="SUPFAM" id="SSF159501">
    <property type="entry name" value="EreA/ChaN-like"/>
    <property type="match status" value="1"/>
</dbReference>
<dbReference type="Pfam" id="PF04187">
    <property type="entry name" value="Cofac_haem_bdg"/>
    <property type="match status" value="1"/>
</dbReference>
<dbReference type="Gene3D" id="3.40.50.11550">
    <property type="match status" value="1"/>
</dbReference>
<evidence type="ECO:0000313" key="3">
    <source>
        <dbReference type="EMBL" id="PJZ64838.1"/>
    </source>
</evidence>
<feature type="chain" id="PRO_5014968112" description="Haem-binding uptake Tiki superfamily ChaN domain-containing protein" evidence="1">
    <location>
        <begin position="19"/>
        <end position="287"/>
    </location>
</feature>
<dbReference type="AlphaFoldDB" id="A0A2M9Z8U0"/>
<dbReference type="EMBL" id="NPDT01000007">
    <property type="protein sequence ID" value="PJZ64838.1"/>
    <property type="molecule type" value="Genomic_DNA"/>
</dbReference>
<reference evidence="3 4" key="1">
    <citation type="submission" date="2017-07" db="EMBL/GenBank/DDBJ databases">
        <title>Leptospira spp. isolated from tropical soils.</title>
        <authorList>
            <person name="Thibeaux R."/>
            <person name="Iraola G."/>
            <person name="Ferres I."/>
            <person name="Bierque E."/>
            <person name="Girault D."/>
            <person name="Soupe-Gilbert M.-E."/>
            <person name="Picardeau M."/>
            <person name="Goarant C."/>
        </authorList>
    </citation>
    <scope>NUCLEOTIDE SEQUENCE [LARGE SCALE GENOMIC DNA]</scope>
    <source>
        <strain evidence="3 4">FH2-C-A2</strain>
    </source>
</reference>
<sequence length="287" mass="32900">MYFRKILLVLVLPSLIFAEEAPISSPEIYDTKTKALTSWASIEERAKDADVIVFGEEHNDSKGHVWKLEALKRLSAKYPILLSLEMLERDQQRSVDEFARDQITEKGFLNSGKFWPNYQTDYHPLVMFAKENRVPILAANAPKKYVNLVSSRGLGALYKIRSPYLPPRYLYKMHRQKEYEELVLSAMGGHSVGMNFDPEKFLDSQYVWDASMSDAIANAFYANGRKVFQVNGRFHTDSGLGLTYRLRQYGLKVLVLSIFPGFEGENLTDKDWALGDFVILSERKPLP</sequence>
<name>A0A2M9Z8U0_9LEPT</name>
<keyword evidence="1" id="KW-0732">Signal</keyword>
<dbReference type="InterPro" id="IPR007314">
    <property type="entry name" value="Cofac_haem-bd_dom"/>
</dbReference>
<evidence type="ECO:0000313" key="4">
    <source>
        <dbReference type="Proteomes" id="UP000231912"/>
    </source>
</evidence>